<keyword evidence="4" id="KW-0734">Signal transduction inhibitor</keyword>
<evidence type="ECO:0000256" key="5">
    <source>
        <dbReference type="ARBA" id="ARBA00022753"/>
    </source>
</evidence>
<organism evidence="9 10">
    <name type="scientific">Triplophysa tibetana</name>
    <dbReference type="NCBI Taxonomy" id="1572043"/>
    <lineage>
        <taxon>Eukaryota</taxon>
        <taxon>Metazoa</taxon>
        <taxon>Chordata</taxon>
        <taxon>Craniata</taxon>
        <taxon>Vertebrata</taxon>
        <taxon>Euteleostomi</taxon>
        <taxon>Actinopterygii</taxon>
        <taxon>Neopterygii</taxon>
        <taxon>Teleostei</taxon>
        <taxon>Ostariophysi</taxon>
        <taxon>Cypriniformes</taxon>
        <taxon>Nemacheilidae</taxon>
        <taxon>Triplophysa</taxon>
    </lineage>
</organism>
<evidence type="ECO:0000256" key="2">
    <source>
        <dbReference type="ARBA" id="ARBA00009908"/>
    </source>
</evidence>
<dbReference type="PANTHER" id="PTHR16514:SF5">
    <property type="entry name" value="PROTEIN TMEPAI"/>
    <property type="match status" value="1"/>
</dbReference>
<keyword evidence="6 8" id="KW-1133">Transmembrane helix</keyword>
<reference evidence="9 10" key="1">
    <citation type="journal article" date="2019" name="Mol. Ecol. Resour.">
        <title>Chromosome-level genome assembly of Triplophysa tibetana, a fish adapted to the harsh high-altitude environment of the Tibetan Plateau.</title>
        <authorList>
            <person name="Yang X."/>
            <person name="Liu H."/>
            <person name="Ma Z."/>
            <person name="Zou Y."/>
            <person name="Zou M."/>
            <person name="Mao Y."/>
            <person name="Li X."/>
            <person name="Wang H."/>
            <person name="Chen T."/>
            <person name="Wang W."/>
            <person name="Yang R."/>
        </authorList>
    </citation>
    <scope>NUCLEOTIDE SEQUENCE [LARGE SCALE GENOMIC DNA]</scope>
    <source>
        <strain evidence="9">TTIB1903HZAU</strain>
        <tissue evidence="9">Muscle</tissue>
    </source>
</reference>
<dbReference type="GO" id="GO:0000139">
    <property type="term" value="C:Golgi membrane"/>
    <property type="evidence" value="ECO:0007669"/>
    <property type="project" value="TreeGrafter"/>
</dbReference>
<feature type="transmembrane region" description="Helical" evidence="8">
    <location>
        <begin position="23"/>
        <end position="47"/>
    </location>
</feature>
<evidence type="ECO:0000256" key="6">
    <source>
        <dbReference type="ARBA" id="ARBA00022989"/>
    </source>
</evidence>
<keyword evidence="3 8" id="KW-0812">Transmembrane</keyword>
<evidence type="ECO:0000256" key="1">
    <source>
        <dbReference type="ARBA" id="ARBA00004391"/>
    </source>
</evidence>
<proteinExistence type="inferred from homology"/>
<dbReference type="GO" id="GO:0070412">
    <property type="term" value="F:R-SMAD binding"/>
    <property type="evidence" value="ECO:0007669"/>
    <property type="project" value="InterPro"/>
</dbReference>
<dbReference type="InterPro" id="IPR043445">
    <property type="entry name" value="TMEPAI/LRAD4"/>
</dbReference>
<dbReference type="Proteomes" id="UP000324632">
    <property type="component" value="Chromosome 13"/>
</dbReference>
<dbReference type="EMBL" id="SOYY01000013">
    <property type="protein sequence ID" value="KAA0712673.1"/>
    <property type="molecule type" value="Genomic_DNA"/>
</dbReference>
<dbReference type="AlphaFoldDB" id="A0A5A9NT82"/>
<accession>A0A5A9NT82</accession>
<evidence type="ECO:0000256" key="4">
    <source>
        <dbReference type="ARBA" id="ARBA00022700"/>
    </source>
</evidence>
<evidence type="ECO:0000256" key="3">
    <source>
        <dbReference type="ARBA" id="ARBA00022692"/>
    </source>
</evidence>
<evidence type="ECO:0000313" key="9">
    <source>
        <dbReference type="EMBL" id="KAA0712673.1"/>
    </source>
</evidence>
<name>A0A5A9NT82_9TELE</name>
<comment type="similarity">
    <text evidence="2">Belongs to the PMEPA1 family.</text>
</comment>
<comment type="subcellular location">
    <subcellularLocation>
        <location evidence="1">Early endosome membrane</location>
        <topology evidence="1">Single-pass membrane protein</topology>
    </subcellularLocation>
</comment>
<dbReference type="PANTHER" id="PTHR16514">
    <property type="entry name" value="LOW DENSITY LIPOPROTEIN RECEPTOR CLASS A DOMAIN-CONTAINING 4A"/>
    <property type="match status" value="1"/>
</dbReference>
<sequence length="257" mass="28594">MQLHAGEDLQPCTRTQCQSQLEFVQILVIVVVMMMMVVVITCLLNHYRLSARSLISRHGRARRRHLPLPSEGSLCSSDCTGPSGAMSEQVYAPRPPDRVPSYLQRERLSRLQPTYPYLPHAIIDLPPTIPLSDGEEPPPYQGPCTLQLRDPEQQLELNRESVRAPPNRTVFDGPLIDASLCPPSVNAGISAGRLEGAPPAYSEVIGHYYHPTSLQHHMQTRPGTVAPLVQGVLQSPLLIRTDSKNDRNKEKHKAQQV</sequence>
<evidence type="ECO:0000313" key="10">
    <source>
        <dbReference type="Proteomes" id="UP000324632"/>
    </source>
</evidence>
<keyword evidence="10" id="KW-1185">Reference proteome</keyword>
<comment type="caution">
    <text evidence="9">The sequence shown here is derived from an EMBL/GenBank/DDBJ whole genome shotgun (WGS) entry which is preliminary data.</text>
</comment>
<evidence type="ECO:0000256" key="7">
    <source>
        <dbReference type="ARBA" id="ARBA00023136"/>
    </source>
</evidence>
<gene>
    <name evidence="9" type="ORF">E1301_Tti004830</name>
</gene>
<dbReference type="GO" id="GO:0030512">
    <property type="term" value="P:negative regulation of transforming growth factor beta receptor signaling pathway"/>
    <property type="evidence" value="ECO:0007669"/>
    <property type="project" value="InterPro"/>
</dbReference>
<keyword evidence="7 8" id="KW-0472">Membrane</keyword>
<dbReference type="GO" id="GO:0031901">
    <property type="term" value="C:early endosome membrane"/>
    <property type="evidence" value="ECO:0007669"/>
    <property type="project" value="UniProtKB-SubCell"/>
</dbReference>
<evidence type="ECO:0000256" key="8">
    <source>
        <dbReference type="SAM" id="Phobius"/>
    </source>
</evidence>
<protein>
    <submittedName>
        <fullName evidence="9">Protein TMEPAI</fullName>
    </submittedName>
</protein>
<keyword evidence="5" id="KW-0967">Endosome</keyword>